<evidence type="ECO:0000313" key="3">
    <source>
        <dbReference type="Proteomes" id="UP000031196"/>
    </source>
</evidence>
<name>A0A0B4DLT1_PSEPS</name>
<sequence length="260" mass="25631">MDQLLAEAGFPADPGLRRVLLQLKAMRDTEVPEPSAALRALMGMPDTADIISVADGNSQHAGRARKKSRVVLTSLAVAASLGVAGGAAAGNETIRRGAEGTISTIIRSFAPPVPDAPAPPAPTTPDPAPGDEAPGSGAAVVPAPGGGNPPPAPAPPTTGQRSSDPGQIPADGQREAARQPGGSAEVQEPGPGASGRPGPEGLQEDKSPSPFPTAAQPLTGQPAPGSQEQPGAGRPVTKGRPDSGVPDGPPPPKSKVQSGG</sequence>
<feature type="compositionally biased region" description="Pro residues" evidence="1">
    <location>
        <begin position="147"/>
        <end position="156"/>
    </location>
</feature>
<dbReference type="EMBL" id="JWTB01000014">
    <property type="protein sequence ID" value="KIC67651.1"/>
    <property type="molecule type" value="Genomic_DNA"/>
</dbReference>
<reference evidence="2 3" key="1">
    <citation type="submission" date="2014-12" db="EMBL/GenBank/DDBJ databases">
        <title>Genome sequencing of Arthrobacter phenanthrenivorans SWC37.</title>
        <authorList>
            <person name="Tan P.W."/>
            <person name="Chan K.-G."/>
        </authorList>
    </citation>
    <scope>NUCLEOTIDE SEQUENCE [LARGE SCALE GENOMIC DNA]</scope>
    <source>
        <strain evidence="2 3">SWC37</strain>
    </source>
</reference>
<dbReference type="AlphaFoldDB" id="A0A0B4DLT1"/>
<proteinExistence type="predicted"/>
<feature type="compositionally biased region" description="Pro residues" evidence="1">
    <location>
        <begin position="111"/>
        <end position="128"/>
    </location>
</feature>
<comment type="caution">
    <text evidence="2">The sequence shown here is derived from an EMBL/GenBank/DDBJ whole genome shotgun (WGS) entry which is preliminary data.</text>
</comment>
<organism evidence="2 3">
    <name type="scientific">Pseudarthrobacter phenanthrenivorans</name>
    <name type="common">Arthrobacter phenanthrenivorans</name>
    <dbReference type="NCBI Taxonomy" id="361575"/>
    <lineage>
        <taxon>Bacteria</taxon>
        <taxon>Bacillati</taxon>
        <taxon>Actinomycetota</taxon>
        <taxon>Actinomycetes</taxon>
        <taxon>Micrococcales</taxon>
        <taxon>Micrococcaceae</taxon>
        <taxon>Pseudarthrobacter</taxon>
    </lineage>
</organism>
<dbReference type="Proteomes" id="UP000031196">
    <property type="component" value="Unassembled WGS sequence"/>
</dbReference>
<evidence type="ECO:0000256" key="1">
    <source>
        <dbReference type="SAM" id="MobiDB-lite"/>
    </source>
</evidence>
<feature type="compositionally biased region" description="Polar residues" evidence="1">
    <location>
        <begin position="216"/>
        <end position="229"/>
    </location>
</feature>
<protein>
    <submittedName>
        <fullName evidence="2">Uncharacterized protein</fullName>
    </submittedName>
</protein>
<feature type="region of interest" description="Disordered" evidence="1">
    <location>
        <begin position="109"/>
        <end position="260"/>
    </location>
</feature>
<feature type="compositionally biased region" description="Low complexity" evidence="1">
    <location>
        <begin position="130"/>
        <end position="143"/>
    </location>
</feature>
<gene>
    <name evidence="2" type="ORF">RM50_08350</name>
</gene>
<evidence type="ECO:0000313" key="2">
    <source>
        <dbReference type="EMBL" id="KIC67651.1"/>
    </source>
</evidence>
<accession>A0A0B4DLT1</accession>